<name>A0ABN2W0J3_9ACTN</name>
<dbReference type="RefSeq" id="WP_344528719.1">
    <property type="nucleotide sequence ID" value="NZ_BAAAPE010000008.1"/>
</dbReference>
<dbReference type="EMBL" id="BAAAPE010000008">
    <property type="protein sequence ID" value="GAA2077174.1"/>
    <property type="molecule type" value="Genomic_DNA"/>
</dbReference>
<comment type="caution">
    <text evidence="1">The sequence shown here is derived from an EMBL/GenBank/DDBJ whole genome shotgun (WGS) entry which is preliminary data.</text>
</comment>
<reference evidence="1 2" key="1">
    <citation type="journal article" date="2019" name="Int. J. Syst. Evol. Microbiol.">
        <title>The Global Catalogue of Microorganisms (GCM) 10K type strain sequencing project: providing services to taxonomists for standard genome sequencing and annotation.</title>
        <authorList>
            <consortium name="The Broad Institute Genomics Platform"/>
            <consortium name="The Broad Institute Genome Sequencing Center for Infectious Disease"/>
            <person name="Wu L."/>
            <person name="Ma J."/>
        </authorList>
    </citation>
    <scope>NUCLEOTIDE SEQUENCE [LARGE SCALE GENOMIC DNA]</scope>
    <source>
        <strain evidence="1 2">JCM 15478</strain>
    </source>
</reference>
<evidence type="ECO:0000313" key="1">
    <source>
        <dbReference type="EMBL" id="GAA2077174.1"/>
    </source>
</evidence>
<evidence type="ECO:0008006" key="3">
    <source>
        <dbReference type="Google" id="ProtNLM"/>
    </source>
</evidence>
<keyword evidence="2" id="KW-1185">Reference proteome</keyword>
<dbReference type="Proteomes" id="UP001500016">
    <property type="component" value="Unassembled WGS sequence"/>
</dbReference>
<organism evidence="1 2">
    <name type="scientific">Streptomyces albiaxialis</name>
    <dbReference type="NCBI Taxonomy" id="329523"/>
    <lineage>
        <taxon>Bacteria</taxon>
        <taxon>Bacillati</taxon>
        <taxon>Actinomycetota</taxon>
        <taxon>Actinomycetes</taxon>
        <taxon>Kitasatosporales</taxon>
        <taxon>Streptomycetaceae</taxon>
        <taxon>Streptomyces</taxon>
    </lineage>
</organism>
<accession>A0ABN2W0J3</accession>
<proteinExistence type="predicted"/>
<evidence type="ECO:0000313" key="2">
    <source>
        <dbReference type="Proteomes" id="UP001500016"/>
    </source>
</evidence>
<protein>
    <recommendedName>
        <fullName evidence="3">Tat pathway signal sequence domain protein</fullName>
    </recommendedName>
</protein>
<gene>
    <name evidence="1" type="ORF">GCM10009801_33100</name>
</gene>
<sequence length="202" mass="21834">MSEPPGPDTLVGGSESPPLRERWAALPRTVRRGTLAGAALALVAAGTLYAIDDGPAERPRGGPRTARLVPYPAQSTDIRFVDIATTAPGSRTFSIALRVTTDDPVTISRVTQGYEALDVSMQPRRPLSVTPENPRNLGLRAHIRSCEGLPLQARMPFLEVTLRNARASQHLSVIPGDRYARALTRVFRTVCEPPVKDSAHTP</sequence>